<accession>A0A177A8E2</accession>
<dbReference type="GeneID" id="36287640"/>
<evidence type="ECO:0000313" key="2">
    <source>
        <dbReference type="EMBL" id="OAF57304.1"/>
    </source>
</evidence>
<organism evidence="2">
    <name type="scientific">Pseudogymnoascus destructans</name>
    <dbReference type="NCBI Taxonomy" id="655981"/>
    <lineage>
        <taxon>Eukaryota</taxon>
        <taxon>Fungi</taxon>
        <taxon>Dikarya</taxon>
        <taxon>Ascomycota</taxon>
        <taxon>Pezizomycotina</taxon>
        <taxon>Leotiomycetes</taxon>
        <taxon>Thelebolales</taxon>
        <taxon>Thelebolaceae</taxon>
        <taxon>Pseudogymnoascus</taxon>
    </lineage>
</organism>
<dbReference type="OrthoDB" id="3050608at2759"/>
<sequence length="87" mass="8880">MDFLKKAATELQGNKNAAAGGSAPAAGGAAAGDAARQQQDYGDKAFAAISKQTGHTFSADQSEKITDGIRGAYEKATGNKVDPKYSN</sequence>
<reference evidence="2" key="1">
    <citation type="submission" date="2016-03" db="EMBL/GenBank/DDBJ databases">
        <title>Updated assembly of Pseudogymnoascus destructans, the fungus causing white-nose syndrome of bats.</title>
        <authorList>
            <person name="Palmer J.M."/>
            <person name="Drees K.P."/>
            <person name="Foster J.T."/>
            <person name="Lindner D.L."/>
        </authorList>
    </citation>
    <scope>NUCLEOTIDE SEQUENCE [LARGE SCALE GENOMIC DNA]</scope>
    <source>
        <strain evidence="2">20631-21</strain>
    </source>
</reference>
<dbReference type="AlphaFoldDB" id="A0A177A8E2"/>
<gene>
    <name evidence="2" type="ORF">VC83_04569</name>
</gene>
<feature type="region of interest" description="Disordered" evidence="1">
    <location>
        <begin position="15"/>
        <end position="36"/>
    </location>
</feature>
<dbReference type="eggNOG" id="ENOG502SYT3">
    <property type="taxonomic scope" value="Eukaryota"/>
</dbReference>
<dbReference type="RefSeq" id="XP_024322594.1">
    <property type="nucleotide sequence ID" value="XM_024468198.1"/>
</dbReference>
<dbReference type="Proteomes" id="UP000077154">
    <property type="component" value="Unassembled WGS sequence"/>
</dbReference>
<protein>
    <submittedName>
        <fullName evidence="2">Uncharacterized protein</fullName>
    </submittedName>
</protein>
<proteinExistence type="predicted"/>
<name>A0A177A8E2_9PEZI</name>
<evidence type="ECO:0000256" key="1">
    <source>
        <dbReference type="SAM" id="MobiDB-lite"/>
    </source>
</evidence>
<feature type="compositionally biased region" description="Low complexity" evidence="1">
    <location>
        <begin position="17"/>
        <end position="35"/>
    </location>
</feature>
<dbReference type="EMBL" id="KV441400">
    <property type="protein sequence ID" value="OAF57304.1"/>
    <property type="molecule type" value="Genomic_DNA"/>
</dbReference>
<dbReference type="VEuPathDB" id="FungiDB:GMDG_03068"/>